<dbReference type="AlphaFoldDB" id="A0A9D4ACE7"/>
<proteinExistence type="predicted"/>
<evidence type="ECO:0000313" key="1">
    <source>
        <dbReference type="EMBL" id="KAH1108687.1"/>
    </source>
</evidence>
<organism evidence="1 2">
    <name type="scientific">Gossypium stocksii</name>
    <dbReference type="NCBI Taxonomy" id="47602"/>
    <lineage>
        <taxon>Eukaryota</taxon>
        <taxon>Viridiplantae</taxon>
        <taxon>Streptophyta</taxon>
        <taxon>Embryophyta</taxon>
        <taxon>Tracheophyta</taxon>
        <taxon>Spermatophyta</taxon>
        <taxon>Magnoliopsida</taxon>
        <taxon>eudicotyledons</taxon>
        <taxon>Gunneridae</taxon>
        <taxon>Pentapetalae</taxon>
        <taxon>rosids</taxon>
        <taxon>malvids</taxon>
        <taxon>Malvales</taxon>
        <taxon>Malvaceae</taxon>
        <taxon>Malvoideae</taxon>
        <taxon>Gossypium</taxon>
    </lineage>
</organism>
<gene>
    <name evidence="1" type="ORF">J1N35_012455</name>
</gene>
<evidence type="ECO:0000313" key="2">
    <source>
        <dbReference type="Proteomes" id="UP000828251"/>
    </source>
</evidence>
<dbReference type="Proteomes" id="UP000828251">
    <property type="component" value="Unassembled WGS sequence"/>
</dbReference>
<comment type="caution">
    <text evidence="1">The sequence shown here is derived from an EMBL/GenBank/DDBJ whole genome shotgun (WGS) entry which is preliminary data.</text>
</comment>
<protein>
    <recommendedName>
        <fullName evidence="3">RNase H type-1 domain-containing protein</fullName>
    </recommendedName>
</protein>
<reference evidence="1 2" key="1">
    <citation type="journal article" date="2021" name="Plant Biotechnol. J.">
        <title>Multi-omics assisted identification of the key and species-specific regulatory components of drought-tolerant mechanisms in Gossypium stocksii.</title>
        <authorList>
            <person name="Yu D."/>
            <person name="Ke L."/>
            <person name="Zhang D."/>
            <person name="Wu Y."/>
            <person name="Sun Y."/>
            <person name="Mei J."/>
            <person name="Sun J."/>
            <person name="Sun Y."/>
        </authorList>
    </citation>
    <scope>NUCLEOTIDE SEQUENCE [LARGE SCALE GENOMIC DNA]</scope>
    <source>
        <strain evidence="2">cv. E1</strain>
        <tissue evidence="1">Leaf</tissue>
    </source>
</reference>
<evidence type="ECO:0008006" key="3">
    <source>
        <dbReference type="Google" id="ProtNLM"/>
    </source>
</evidence>
<dbReference type="EMBL" id="JAIQCV010000004">
    <property type="protein sequence ID" value="KAH1108687.1"/>
    <property type="molecule type" value="Genomic_DNA"/>
</dbReference>
<dbReference type="OrthoDB" id="1391789at2759"/>
<accession>A0A9D4ACE7</accession>
<keyword evidence="2" id="KW-1185">Reference proteome</keyword>
<name>A0A9D4ACE7_9ROSI</name>
<sequence>MADGITRDASSLWCLGFARNTGLCSAYEVKLWGILDSLEQAWEHDCRDVLLERNCFEALHHVKDTLVI</sequence>